<dbReference type="EMBL" id="BDEC01000017">
    <property type="protein sequence ID" value="GBD67675.1"/>
    <property type="molecule type" value="Genomic_DNA"/>
</dbReference>
<keyword evidence="4" id="KW-1185">Reference proteome</keyword>
<reference evidence="3 4" key="1">
    <citation type="submission" date="2016-05" db="EMBL/GenBank/DDBJ databases">
        <title>Whole genome sequencing of Tetragenococcus halophilus subsp. halophilus NISL 7118.</title>
        <authorList>
            <person name="Shiwa Y."/>
            <person name="Nishimura I."/>
            <person name="Yoshikawa H."/>
            <person name="Koyama Y."/>
            <person name="Oguma T."/>
        </authorList>
    </citation>
    <scope>NUCLEOTIDE SEQUENCE [LARGE SCALE GENOMIC DNA]</scope>
    <source>
        <strain evidence="3 4">NISL 7118</strain>
    </source>
</reference>
<gene>
    <name evidence="3" type="ORF">TEHN7118_0481</name>
</gene>
<organism evidence="3 4">
    <name type="scientific">Tetragenococcus halophilus subsp. halophilus</name>
    <dbReference type="NCBI Taxonomy" id="1513897"/>
    <lineage>
        <taxon>Bacteria</taxon>
        <taxon>Bacillati</taxon>
        <taxon>Bacillota</taxon>
        <taxon>Bacilli</taxon>
        <taxon>Lactobacillales</taxon>
        <taxon>Enterococcaceae</taxon>
        <taxon>Tetragenococcus</taxon>
    </lineage>
</organism>
<dbReference type="AlphaFoldDB" id="A0A2H6CRR3"/>
<dbReference type="RefSeq" id="WP_094243332.1">
    <property type="nucleotide sequence ID" value="NZ_BDEC01000017.1"/>
</dbReference>
<feature type="transmembrane region" description="Helical" evidence="1">
    <location>
        <begin position="7"/>
        <end position="28"/>
    </location>
</feature>
<keyword evidence="1" id="KW-1133">Transmembrane helix</keyword>
<evidence type="ECO:0000313" key="4">
    <source>
        <dbReference type="Proteomes" id="UP000236214"/>
    </source>
</evidence>
<evidence type="ECO:0000313" key="3">
    <source>
        <dbReference type="EMBL" id="GBD67675.1"/>
    </source>
</evidence>
<sequence>MTNKIKKIILIFAVLLSVVIVMLGWNYWKNSTKHQVKILTEAIEKKDYEQFKEVVPSFADGKKINKRTFAIFAGNFSGESKKKNIEKYVTNSKIFTPKNQDDWMKPTQFLPYPRYVDLEIADTTTATLSVGSHLVENKNEKAGPLIGANYEISYGISSSIYGKSEEKHKENLISENQTFDFDEQQSFVQSKDFQEQLLKQVVSYYVSMNQGIQNDLNFENLDAAHKDTQALLQYTFDELRSYAETIEQSFQEFIMNTESLKVEGSDEPTVTFDLYTDNTLSVDLKTEEDKQEETLSNSSHNAIVTLQFDEDMEEWLVQSIDFETYAQEPNDWQQNRKFQLSEVNKVTWQEKKGKQADL</sequence>
<keyword evidence="1" id="KW-0812">Transmembrane</keyword>
<accession>A0A2H6CRR3</accession>
<protein>
    <recommendedName>
        <fullName evidence="2">YvbJ-like NTF2-like domain-containing protein</fullName>
    </recommendedName>
</protein>
<feature type="domain" description="YvbJ-like NTF2-like" evidence="2">
    <location>
        <begin position="212"/>
        <end position="320"/>
    </location>
</feature>
<dbReference type="Pfam" id="PF25155">
    <property type="entry name" value="NTF2_YvbJ"/>
    <property type="match status" value="1"/>
</dbReference>
<comment type="caution">
    <text evidence="3">The sequence shown here is derived from an EMBL/GenBank/DDBJ whole genome shotgun (WGS) entry which is preliminary data.</text>
</comment>
<evidence type="ECO:0000259" key="2">
    <source>
        <dbReference type="Pfam" id="PF25155"/>
    </source>
</evidence>
<dbReference type="Proteomes" id="UP000236214">
    <property type="component" value="Unassembled WGS sequence"/>
</dbReference>
<dbReference type="InterPro" id="IPR056902">
    <property type="entry name" value="NTF2_YvbJ"/>
</dbReference>
<keyword evidence="1" id="KW-0472">Membrane</keyword>
<evidence type="ECO:0000256" key="1">
    <source>
        <dbReference type="SAM" id="Phobius"/>
    </source>
</evidence>
<proteinExistence type="predicted"/>
<name>A0A2H6CRR3_TETHA</name>